<organism evidence="2 3">
    <name type="scientific">Acrasis kona</name>
    <dbReference type="NCBI Taxonomy" id="1008807"/>
    <lineage>
        <taxon>Eukaryota</taxon>
        <taxon>Discoba</taxon>
        <taxon>Heterolobosea</taxon>
        <taxon>Tetramitia</taxon>
        <taxon>Eutetramitia</taxon>
        <taxon>Acrasidae</taxon>
        <taxon>Acrasis</taxon>
    </lineage>
</organism>
<feature type="compositionally biased region" description="Low complexity" evidence="1">
    <location>
        <begin position="430"/>
        <end position="444"/>
    </location>
</feature>
<reference evidence="2 3" key="1">
    <citation type="submission" date="2024-03" db="EMBL/GenBank/DDBJ databases">
        <title>The Acrasis kona genome and developmental transcriptomes reveal deep origins of eukaryotic multicellular pathways.</title>
        <authorList>
            <person name="Sheikh S."/>
            <person name="Fu C.-J."/>
            <person name="Brown M.W."/>
            <person name="Baldauf S.L."/>
        </authorList>
    </citation>
    <scope>NUCLEOTIDE SEQUENCE [LARGE SCALE GENOMIC DNA]</scope>
    <source>
        <strain evidence="2 3">ATCC MYA-3509</strain>
    </source>
</reference>
<evidence type="ECO:0000313" key="3">
    <source>
        <dbReference type="Proteomes" id="UP001431209"/>
    </source>
</evidence>
<feature type="region of interest" description="Disordered" evidence="1">
    <location>
        <begin position="389"/>
        <end position="446"/>
    </location>
</feature>
<comment type="caution">
    <text evidence="2">The sequence shown here is derived from an EMBL/GenBank/DDBJ whole genome shotgun (WGS) entry which is preliminary data.</text>
</comment>
<proteinExistence type="predicted"/>
<accession>A0AAW2ZAU8</accession>
<name>A0AAW2ZAU8_9EUKA</name>
<evidence type="ECO:0000313" key="2">
    <source>
        <dbReference type="EMBL" id="KAL0486068.1"/>
    </source>
</evidence>
<protein>
    <recommendedName>
        <fullName evidence="4">Origin recognition complex subunit 2</fullName>
    </recommendedName>
</protein>
<sequence>MIKRFFESDPYTLNIKKFIPQRKYLEQQLCGLITFERQLHEYKPIVVLMYGLQSCGFNELTEQISTSLNANLTLMSPCYNSRTRHAVMSQLESDRDSNKQVQLYHFDDFEQAEDDFQNIISDVIHSLELLSTSVFVFSTSIPSLVNPSIKNLLSMHPIYVTHPTQYERRDLVINCIRDCYKKTITTSQGFHDHTINPLPSNETIDMITKRTSLWPPVSIKSYIKSVFSRFFGEDPNRITQQEVPFPTDFYYHSCNMNNNAVAQQVNQSQLDELINFGSTYGHSKHITEMFINDNQFNIHDQQPDEWYPEIKKYVSKRCLPDGSWQIQVEWTNYQISEEYYMNEIKPNFSTIINAPNISIPRDEIFTQERHTSSSTFNQVLEEQPTTLITTESDHDHQDDSDDQDFLERTQSRRKRPSSSLLKRTYRSPSKKSSSSTSNSAVNASQVGPQRVKWHQSYLGALAFACLKAKTWMIRDANYLDVTVESDKKKVGGIVYDWDILWIGLKVMFNDLKNYQHGVHSARRFLKNHPMIRDNITEWRRVRSTKDDEIKKLFGIEHVASQLELDDFMIRYKEWEDVDERELVEARTALFARLDKGFRIE</sequence>
<keyword evidence="3" id="KW-1185">Reference proteome</keyword>
<dbReference type="Proteomes" id="UP001431209">
    <property type="component" value="Unassembled WGS sequence"/>
</dbReference>
<evidence type="ECO:0000256" key="1">
    <source>
        <dbReference type="SAM" id="MobiDB-lite"/>
    </source>
</evidence>
<evidence type="ECO:0008006" key="4">
    <source>
        <dbReference type="Google" id="ProtNLM"/>
    </source>
</evidence>
<gene>
    <name evidence="2" type="ORF">AKO1_001726</name>
</gene>
<dbReference type="EMBL" id="JAOPGA020001200">
    <property type="protein sequence ID" value="KAL0486068.1"/>
    <property type="molecule type" value="Genomic_DNA"/>
</dbReference>
<dbReference type="AlphaFoldDB" id="A0AAW2ZAU8"/>